<feature type="domain" description="Enoyl reductase (ER)" evidence="1">
    <location>
        <begin position="11"/>
        <end position="333"/>
    </location>
</feature>
<dbReference type="Gene3D" id="3.90.180.10">
    <property type="entry name" value="Medium-chain alcohol dehydrogenases, catalytic domain"/>
    <property type="match status" value="1"/>
</dbReference>
<gene>
    <name evidence="2" type="ORF">CYR55_13145</name>
</gene>
<dbReference type="EMBL" id="PJZF01000010">
    <property type="protein sequence ID" value="PLR35908.1"/>
    <property type="molecule type" value="Genomic_DNA"/>
</dbReference>
<comment type="caution">
    <text evidence="2">The sequence shown here is derived from an EMBL/GenBank/DDBJ whole genome shotgun (WGS) entry which is preliminary data.</text>
</comment>
<dbReference type="Gene3D" id="3.40.50.720">
    <property type="entry name" value="NAD(P)-binding Rossmann-like Domain"/>
    <property type="match status" value="1"/>
</dbReference>
<dbReference type="OrthoDB" id="9787435at2"/>
<dbReference type="PANTHER" id="PTHR45033:SF2">
    <property type="entry name" value="ZINC-TYPE ALCOHOL DEHYDROGENASE-LIKE PROTEIN C1773.06C"/>
    <property type="match status" value="1"/>
</dbReference>
<dbReference type="Proteomes" id="UP000234240">
    <property type="component" value="Unassembled WGS sequence"/>
</dbReference>
<dbReference type="SUPFAM" id="SSF50129">
    <property type="entry name" value="GroES-like"/>
    <property type="match status" value="1"/>
</dbReference>
<accession>A0A2N5E4I7</accession>
<evidence type="ECO:0000259" key="1">
    <source>
        <dbReference type="SMART" id="SM00829"/>
    </source>
</evidence>
<evidence type="ECO:0000313" key="3">
    <source>
        <dbReference type="Proteomes" id="UP000234240"/>
    </source>
</evidence>
<dbReference type="RefSeq" id="WP_101816572.1">
    <property type="nucleotide sequence ID" value="NZ_PJZF01000010.1"/>
</dbReference>
<dbReference type="InterPro" id="IPR011032">
    <property type="entry name" value="GroES-like_sf"/>
</dbReference>
<dbReference type="PANTHER" id="PTHR45033">
    <property type="match status" value="1"/>
</dbReference>
<dbReference type="InterPro" id="IPR036291">
    <property type="entry name" value="NAD(P)-bd_dom_sf"/>
</dbReference>
<reference evidence="2 3" key="1">
    <citation type="submission" date="2017-12" db="EMBL/GenBank/DDBJ databases">
        <title>Characterization of six clinical isolates of Enterochimera gen. nov., a novel genus of the Yersiniaciae family and the three species Enterochimera arupensis sp. nov., Enterochimera coloradensis sp. nov, and Enterochimera californica sp. nov.</title>
        <authorList>
            <person name="Rossi A."/>
            <person name="Fisher M."/>
        </authorList>
    </citation>
    <scope>NUCLEOTIDE SEQUENCE [LARGE SCALE GENOMIC DNA]</scope>
    <source>
        <strain evidence="3">2015-Iso6</strain>
    </source>
</reference>
<dbReference type="SUPFAM" id="SSF51735">
    <property type="entry name" value="NAD(P)-binding Rossmann-fold domains"/>
    <property type="match status" value="1"/>
</dbReference>
<organism evidence="2 3">
    <name type="scientific">Chimaeribacter californicus</name>
    <dbReference type="NCBI Taxonomy" id="2060067"/>
    <lineage>
        <taxon>Bacteria</taxon>
        <taxon>Pseudomonadati</taxon>
        <taxon>Pseudomonadota</taxon>
        <taxon>Gammaproteobacteria</taxon>
        <taxon>Enterobacterales</taxon>
        <taxon>Yersiniaceae</taxon>
        <taxon>Chimaeribacter</taxon>
    </lineage>
</organism>
<evidence type="ECO:0000313" key="2">
    <source>
        <dbReference type="EMBL" id="PLR35908.1"/>
    </source>
</evidence>
<proteinExistence type="predicted"/>
<dbReference type="CDD" id="cd08276">
    <property type="entry name" value="MDR7"/>
    <property type="match status" value="1"/>
</dbReference>
<sequence>MKAAKRGQTPGIENIVIEQVAEPGEPGPGEVRVRIHANSLNFHDYAVAAGMMPSEAGRLLLSDGAGVVESVGAGVTTLKAGDHVVSCFFPDWEDGPCPVTGFAGTPGDGIDGYATPWVVRPARFFTLAPQGWSHAQSATLTTAGLTAWRALVVNGGLKAGDDVLILGTGGVSLFALQLAQMMGARVFATSSSDEKLTRLQTLGVHAGVNYRRHQDWGKQIWELTGGRGVDHVIEIGGSGTLANSIDAVAIGGHIALIGVFTGLAGEVPTAQLMAKQAALRGITVGSRRHQQEMIRALDANRVTPLIDKSFALEELPDAFNYEYSGRHMGKIVIEQ</sequence>
<protein>
    <submittedName>
        <fullName evidence="2">NAD(P)-dependent alcohol dehydrogenase</fullName>
    </submittedName>
</protein>
<dbReference type="AlphaFoldDB" id="A0A2N5E4I7"/>
<dbReference type="InterPro" id="IPR013149">
    <property type="entry name" value="ADH-like_C"/>
</dbReference>
<dbReference type="Pfam" id="PF00107">
    <property type="entry name" value="ADH_zinc_N"/>
    <property type="match status" value="1"/>
</dbReference>
<dbReference type="Pfam" id="PF08240">
    <property type="entry name" value="ADH_N"/>
    <property type="match status" value="1"/>
</dbReference>
<dbReference type="InterPro" id="IPR052711">
    <property type="entry name" value="Zinc_ADH-like"/>
</dbReference>
<dbReference type="GO" id="GO:0016491">
    <property type="term" value="F:oxidoreductase activity"/>
    <property type="evidence" value="ECO:0007669"/>
    <property type="project" value="InterPro"/>
</dbReference>
<keyword evidence="3" id="KW-1185">Reference proteome</keyword>
<dbReference type="InterPro" id="IPR013154">
    <property type="entry name" value="ADH-like_N"/>
</dbReference>
<dbReference type="SMART" id="SM00829">
    <property type="entry name" value="PKS_ER"/>
    <property type="match status" value="1"/>
</dbReference>
<dbReference type="InterPro" id="IPR020843">
    <property type="entry name" value="ER"/>
</dbReference>
<name>A0A2N5E4I7_9GAMM</name>